<reference evidence="4" key="2">
    <citation type="submission" date="2019-10" db="EMBL/GenBank/DDBJ databases">
        <authorList>
            <consortium name="NCBI Genome Project"/>
        </authorList>
    </citation>
    <scope>NUCLEOTIDE SEQUENCE</scope>
    <source>
        <strain evidence="4">NI907</strain>
    </source>
</reference>
<accession>A0A6P8B8H8</accession>
<protein>
    <submittedName>
        <fullName evidence="4">Uncharacterized protein</fullName>
    </submittedName>
</protein>
<keyword evidence="2" id="KW-0472">Membrane</keyword>
<reference evidence="4" key="1">
    <citation type="journal article" date="2019" name="Mol. Biol. Evol.">
        <title>Blast fungal genomes show frequent chromosomal changes, gene gains and losses, and effector gene turnover.</title>
        <authorList>
            <person name="Gomez Luciano L.B."/>
            <person name="Jason Tsai I."/>
            <person name="Chuma I."/>
            <person name="Tosa Y."/>
            <person name="Chen Y.H."/>
            <person name="Li J.Y."/>
            <person name="Li M.Y."/>
            <person name="Jade Lu M.Y."/>
            <person name="Nakayashiki H."/>
            <person name="Li W.H."/>
        </authorList>
    </citation>
    <scope>NUCLEOTIDE SEQUENCE</scope>
    <source>
        <strain evidence="4">NI907</strain>
    </source>
</reference>
<gene>
    <name evidence="4" type="ORF">PgNI_03763</name>
</gene>
<reference evidence="4" key="3">
    <citation type="submission" date="2025-08" db="UniProtKB">
        <authorList>
            <consortium name="RefSeq"/>
        </authorList>
    </citation>
    <scope>IDENTIFICATION</scope>
    <source>
        <strain evidence="4">NI907</strain>
    </source>
</reference>
<dbReference type="GeneID" id="41958725"/>
<proteinExistence type="predicted"/>
<feature type="region of interest" description="Disordered" evidence="1">
    <location>
        <begin position="1"/>
        <end position="82"/>
    </location>
</feature>
<keyword evidence="2" id="KW-1133">Transmembrane helix</keyword>
<keyword evidence="2" id="KW-0812">Transmembrane</keyword>
<evidence type="ECO:0000313" key="4">
    <source>
        <dbReference type="RefSeq" id="XP_030983453.1"/>
    </source>
</evidence>
<dbReference type="Proteomes" id="UP000515153">
    <property type="component" value="Unplaced"/>
</dbReference>
<dbReference type="RefSeq" id="XP_030983453.1">
    <property type="nucleotide sequence ID" value="XM_031123816.1"/>
</dbReference>
<organism evidence="3 4">
    <name type="scientific">Pyricularia grisea</name>
    <name type="common">Crabgrass-specific blast fungus</name>
    <name type="synonym">Magnaporthe grisea</name>
    <dbReference type="NCBI Taxonomy" id="148305"/>
    <lineage>
        <taxon>Eukaryota</taxon>
        <taxon>Fungi</taxon>
        <taxon>Dikarya</taxon>
        <taxon>Ascomycota</taxon>
        <taxon>Pezizomycotina</taxon>
        <taxon>Sordariomycetes</taxon>
        <taxon>Sordariomycetidae</taxon>
        <taxon>Magnaporthales</taxon>
        <taxon>Pyriculariaceae</taxon>
        <taxon>Pyricularia</taxon>
    </lineage>
</organism>
<evidence type="ECO:0000256" key="1">
    <source>
        <dbReference type="SAM" id="MobiDB-lite"/>
    </source>
</evidence>
<name>A0A6P8B8H8_PYRGI</name>
<dbReference type="KEGG" id="pgri:PgNI_03763"/>
<feature type="compositionally biased region" description="Polar residues" evidence="1">
    <location>
        <begin position="29"/>
        <end position="43"/>
    </location>
</feature>
<sequence>MPSFENMASQYSDAPEPISPSYPEVVPTPQHQASTWQASSQHQPGYINDGSAPVTSKPGQPWSSPQTSYNVAHGSDRGYDSHNGTYAGSTMVFNQDKTHTELPAAETSKKKTLCGCPVIVFVLSVIIAILIGAVVGLAAGTGVQTARVNEANDKVQDLQAQMASISFPTGTGSSPAATTTAAIDNGCSSNPSAVNGKEYTAFELLGSTNFTMRCGKDVNAPVLMSLLVSDFNTCMDSCSSWSMYAPRMFGKSENTTCTGVSFIPLWTAKSDALKGGAPGNCYLKKNASTSSFQTGNIGTPVHGAVVASS</sequence>
<dbReference type="AlphaFoldDB" id="A0A6P8B8H8"/>
<feature type="compositionally biased region" description="Polar residues" evidence="1">
    <location>
        <begin position="53"/>
        <end position="70"/>
    </location>
</feature>
<keyword evidence="3" id="KW-1185">Reference proteome</keyword>
<feature type="compositionally biased region" description="Polar residues" evidence="1">
    <location>
        <begin position="1"/>
        <end position="12"/>
    </location>
</feature>
<evidence type="ECO:0000313" key="3">
    <source>
        <dbReference type="Proteomes" id="UP000515153"/>
    </source>
</evidence>
<evidence type="ECO:0000256" key="2">
    <source>
        <dbReference type="SAM" id="Phobius"/>
    </source>
</evidence>
<feature type="transmembrane region" description="Helical" evidence="2">
    <location>
        <begin position="118"/>
        <end position="139"/>
    </location>
</feature>